<dbReference type="RefSeq" id="WP_247342991.1">
    <property type="nucleotide sequence ID" value="NZ_CP095550.1"/>
</dbReference>
<dbReference type="EMBL" id="JBHUIK010000001">
    <property type="protein sequence ID" value="MFD2212139.1"/>
    <property type="molecule type" value="Genomic_DNA"/>
</dbReference>
<sequence>MKIGQLLGVGNTASVYEWGKSKVIKIFHDYKSAMYEVTKEAKNAKIINKLNIRAPRFSKIMEYEGKTCLIYEKVEGPTMLNYIETKKYSVSYYAKLLAQIHFEIHQVKIDISSNLKTELSKNITNTEVITESERKIVLRILETLPEGKVLCHYDFHPGNIILSPNGPIIIDWLNALVGHQLADVTRTYMMINSNALPPNAPTWLIERKYRDLFGKEYLDEYFNLSGIDRITLDEWLVPIFASRISELKGKDQLEIINNLKSAIKNQ</sequence>
<dbReference type="Pfam" id="PF01636">
    <property type="entry name" value="APH"/>
    <property type="match status" value="1"/>
</dbReference>
<dbReference type="Proteomes" id="UP001597318">
    <property type="component" value="Unassembled WGS sequence"/>
</dbReference>
<gene>
    <name evidence="2" type="ORF">ACFSKK_00260</name>
</gene>
<reference evidence="3" key="1">
    <citation type="journal article" date="2019" name="Int. J. Syst. Evol. Microbiol.">
        <title>The Global Catalogue of Microorganisms (GCM) 10K type strain sequencing project: providing services to taxonomists for standard genome sequencing and annotation.</title>
        <authorList>
            <consortium name="The Broad Institute Genomics Platform"/>
            <consortium name="The Broad Institute Genome Sequencing Center for Infectious Disease"/>
            <person name="Wu L."/>
            <person name="Ma J."/>
        </authorList>
    </citation>
    <scope>NUCLEOTIDE SEQUENCE [LARGE SCALE GENOMIC DNA]</scope>
    <source>
        <strain evidence="3">CGMCC 1.15474</strain>
    </source>
</reference>
<evidence type="ECO:0000313" key="2">
    <source>
        <dbReference type="EMBL" id="MFD2212139.1"/>
    </source>
</evidence>
<evidence type="ECO:0000259" key="1">
    <source>
        <dbReference type="Pfam" id="PF01636"/>
    </source>
</evidence>
<dbReference type="InterPro" id="IPR011009">
    <property type="entry name" value="Kinase-like_dom_sf"/>
</dbReference>
<dbReference type="InterPro" id="IPR002575">
    <property type="entry name" value="Aminoglycoside_PTrfase"/>
</dbReference>
<dbReference type="SUPFAM" id="SSF56112">
    <property type="entry name" value="Protein kinase-like (PK-like)"/>
    <property type="match status" value="1"/>
</dbReference>
<proteinExistence type="predicted"/>
<keyword evidence="3" id="KW-1185">Reference proteome</keyword>
<comment type="caution">
    <text evidence="2">The sequence shown here is derived from an EMBL/GenBank/DDBJ whole genome shotgun (WGS) entry which is preliminary data.</text>
</comment>
<dbReference type="Gene3D" id="3.90.1200.10">
    <property type="match status" value="1"/>
</dbReference>
<accession>A0ABW5BRE7</accession>
<name>A0ABW5BRE7_9BACI</name>
<feature type="domain" description="Aminoglycoside phosphotransferase" evidence="1">
    <location>
        <begin position="10"/>
        <end position="195"/>
    </location>
</feature>
<protein>
    <submittedName>
        <fullName evidence="2">Phosphotransferase</fullName>
    </submittedName>
</protein>
<organism evidence="2 3">
    <name type="scientific">Metabacillus endolithicus</name>
    <dbReference type="NCBI Taxonomy" id="1535204"/>
    <lineage>
        <taxon>Bacteria</taxon>
        <taxon>Bacillati</taxon>
        <taxon>Bacillota</taxon>
        <taxon>Bacilli</taxon>
        <taxon>Bacillales</taxon>
        <taxon>Bacillaceae</taxon>
        <taxon>Metabacillus</taxon>
    </lineage>
</organism>
<evidence type="ECO:0000313" key="3">
    <source>
        <dbReference type="Proteomes" id="UP001597318"/>
    </source>
</evidence>